<reference evidence="2 3" key="1">
    <citation type="submission" date="2020-08" db="EMBL/GenBank/DDBJ databases">
        <title>Genomic Encyclopedia of Archaeal and Bacterial Type Strains, Phase II (KMG-II): from individual species to whole genera.</title>
        <authorList>
            <person name="Goeker M."/>
        </authorList>
    </citation>
    <scope>NUCLEOTIDE SEQUENCE [LARGE SCALE GENOMIC DNA]</scope>
    <source>
        <strain evidence="2 3">DSM 43850</strain>
    </source>
</reference>
<gene>
    <name evidence="2" type="ORF">BC739_007324</name>
</gene>
<organism evidence="2 3">
    <name type="scientific">Kutzneria viridogrisea</name>
    <dbReference type="NCBI Taxonomy" id="47990"/>
    <lineage>
        <taxon>Bacteria</taxon>
        <taxon>Bacillati</taxon>
        <taxon>Actinomycetota</taxon>
        <taxon>Actinomycetes</taxon>
        <taxon>Pseudonocardiales</taxon>
        <taxon>Pseudonocardiaceae</taxon>
        <taxon>Kutzneria</taxon>
    </lineage>
</organism>
<protein>
    <submittedName>
        <fullName evidence="2">Fructosamine-3-kinase</fullName>
    </submittedName>
</protein>
<dbReference type="InterPro" id="IPR016477">
    <property type="entry name" value="Fructo-/Ketosamine-3-kinase"/>
</dbReference>
<dbReference type="Gene3D" id="3.30.200.20">
    <property type="entry name" value="Phosphorylase Kinase, domain 1"/>
    <property type="match status" value="1"/>
</dbReference>
<dbReference type="PIRSF" id="PIRSF006221">
    <property type="entry name" value="Ketosamine-3-kinase"/>
    <property type="match status" value="1"/>
</dbReference>
<proteinExistence type="inferred from homology"/>
<comment type="caution">
    <text evidence="2">The sequence shown here is derived from an EMBL/GenBank/DDBJ whole genome shotgun (WGS) entry which is preliminary data.</text>
</comment>
<keyword evidence="1" id="KW-0418">Kinase</keyword>
<dbReference type="Pfam" id="PF03881">
    <property type="entry name" value="Fructosamin_kin"/>
    <property type="match status" value="1"/>
</dbReference>
<evidence type="ECO:0000256" key="1">
    <source>
        <dbReference type="PIRNR" id="PIRNR006221"/>
    </source>
</evidence>
<dbReference type="PANTHER" id="PTHR12149">
    <property type="entry name" value="FRUCTOSAMINE 3 KINASE-RELATED PROTEIN"/>
    <property type="match status" value="1"/>
</dbReference>
<dbReference type="Gene3D" id="1.10.510.10">
    <property type="entry name" value="Transferase(Phosphotransferase) domain 1"/>
    <property type="match status" value="1"/>
</dbReference>
<dbReference type="SUPFAM" id="SSF56112">
    <property type="entry name" value="Protein kinase-like (PK-like)"/>
    <property type="match status" value="1"/>
</dbReference>
<keyword evidence="3" id="KW-1185">Reference proteome</keyword>
<keyword evidence="1" id="KW-0808">Transferase</keyword>
<dbReference type="PANTHER" id="PTHR12149:SF8">
    <property type="entry name" value="PROTEIN-RIBULOSAMINE 3-KINASE"/>
    <property type="match status" value="1"/>
</dbReference>
<evidence type="ECO:0000313" key="3">
    <source>
        <dbReference type="Proteomes" id="UP000517916"/>
    </source>
</evidence>
<evidence type="ECO:0000313" key="2">
    <source>
        <dbReference type="EMBL" id="MBA8930091.1"/>
    </source>
</evidence>
<dbReference type="InterPro" id="IPR011009">
    <property type="entry name" value="Kinase-like_dom_sf"/>
</dbReference>
<accession>A0ABR6BT61</accession>
<dbReference type="RefSeq" id="WP_182839697.1">
    <property type="nucleotide sequence ID" value="NZ_BAAABQ010000014.1"/>
</dbReference>
<dbReference type="Gene3D" id="1.20.1270.240">
    <property type="match status" value="1"/>
</dbReference>
<dbReference type="Proteomes" id="UP000517916">
    <property type="component" value="Unassembled WGS sequence"/>
</dbReference>
<name>A0ABR6BT61_9PSEU</name>
<dbReference type="EMBL" id="JACJID010000006">
    <property type="protein sequence ID" value="MBA8930091.1"/>
    <property type="molecule type" value="Genomic_DNA"/>
</dbReference>
<sequence length="285" mass="29934">MTEPVLAAVAEIVGGEPVSAHGLGAGVYEVEFADGDLVVAKQGCGPGAARAEAASLEWLAESGAVPMPGLRGHDDRWLVMEQVEPGPSSTAAAEQLGRALAALHQAGANAFGAPPPGAPQRGWIGRAPMSYAPAEHWPRWYAEQRIEPYLRDAVDSASLSGAQAAVIAQVCERVEDLAGPAEPPARLHGDLWSGNVHWAADGRAWLIDPAAHGGHRETDLAMLYLFGCPHLEHVLGGYLEVAPLAEGWQRRISLHQLFPLLVHVVLFGGSYAEQAAAAARAALMG</sequence>
<comment type="similarity">
    <text evidence="1">Belongs to the fructosamine kinase family.</text>
</comment>